<dbReference type="AlphaFoldDB" id="A0A1V4JXV9"/>
<evidence type="ECO:0000313" key="1">
    <source>
        <dbReference type="EMBL" id="OPJ76974.1"/>
    </source>
</evidence>
<keyword evidence="2" id="KW-1185">Reference proteome</keyword>
<gene>
    <name evidence="1" type="ORF">AV530_007411</name>
</gene>
<sequence>MVVASEVGHWNHEAWGTQMTSIHTQQCQLFTFSYNILLGSPELTSPPRTCKQRWEWADDGNLDPGASRATAPTYHTTNAFVNMNQLHWQLWETELQAKLGLGVRRGKGQRTSSCYPPDFLLSDLGSPGRFCCMTSWKHQGFQSSSPEEQYCLLPSAQLIQQSHPGVFISPFGILHWQEKLKPPEIQNVEK</sequence>
<proteinExistence type="predicted"/>
<protein>
    <submittedName>
        <fullName evidence="1">Uncharacterized protein</fullName>
    </submittedName>
</protein>
<accession>A0A1V4JXV9</accession>
<organism evidence="1 2">
    <name type="scientific">Patagioenas fasciata monilis</name>
    <dbReference type="NCBI Taxonomy" id="372326"/>
    <lineage>
        <taxon>Eukaryota</taxon>
        <taxon>Metazoa</taxon>
        <taxon>Chordata</taxon>
        <taxon>Craniata</taxon>
        <taxon>Vertebrata</taxon>
        <taxon>Euteleostomi</taxon>
        <taxon>Archelosauria</taxon>
        <taxon>Archosauria</taxon>
        <taxon>Dinosauria</taxon>
        <taxon>Saurischia</taxon>
        <taxon>Theropoda</taxon>
        <taxon>Coelurosauria</taxon>
        <taxon>Aves</taxon>
        <taxon>Neognathae</taxon>
        <taxon>Neoaves</taxon>
        <taxon>Columbimorphae</taxon>
        <taxon>Columbiformes</taxon>
        <taxon>Columbidae</taxon>
        <taxon>Patagioenas</taxon>
    </lineage>
</organism>
<dbReference type="Proteomes" id="UP000190648">
    <property type="component" value="Unassembled WGS sequence"/>
</dbReference>
<name>A0A1V4JXV9_PATFA</name>
<dbReference type="EMBL" id="LSYS01005497">
    <property type="protein sequence ID" value="OPJ76974.1"/>
    <property type="molecule type" value="Genomic_DNA"/>
</dbReference>
<comment type="caution">
    <text evidence="1">The sequence shown here is derived from an EMBL/GenBank/DDBJ whole genome shotgun (WGS) entry which is preliminary data.</text>
</comment>
<reference evidence="1 2" key="1">
    <citation type="submission" date="2016-02" db="EMBL/GenBank/DDBJ databases">
        <title>Band-tailed pigeon sequencing and assembly.</title>
        <authorList>
            <person name="Soares A.E."/>
            <person name="Novak B.J."/>
            <person name="Rice E.S."/>
            <person name="O'Connell B."/>
            <person name="Chang D."/>
            <person name="Weber S."/>
            <person name="Shapiro B."/>
        </authorList>
    </citation>
    <scope>NUCLEOTIDE SEQUENCE [LARGE SCALE GENOMIC DNA]</scope>
    <source>
        <strain evidence="1">BTP2013</strain>
        <tissue evidence="1">Blood</tissue>
    </source>
</reference>
<evidence type="ECO:0000313" key="2">
    <source>
        <dbReference type="Proteomes" id="UP000190648"/>
    </source>
</evidence>